<reference evidence="5 6" key="1">
    <citation type="submission" date="2019-07" db="EMBL/GenBank/DDBJ databases">
        <title>Genome sequencing of KACC 19320.</title>
        <authorList>
            <person name="Heo J."/>
            <person name="Kim S.-J."/>
            <person name="Kim J.-S."/>
            <person name="Hong S.-B."/>
            <person name="Kwon S.-W."/>
        </authorList>
    </citation>
    <scope>NUCLEOTIDE SEQUENCE [LARGE SCALE GENOMIC DNA]</scope>
    <source>
        <strain evidence="5 6">KACC 19320</strain>
    </source>
</reference>
<dbReference type="Pfam" id="PF00728">
    <property type="entry name" value="Glyco_hydro_20"/>
    <property type="match status" value="1"/>
</dbReference>
<keyword evidence="2 5" id="KW-0378">Hydrolase</keyword>
<dbReference type="InterPro" id="IPR025705">
    <property type="entry name" value="Beta_hexosaminidase_sua/sub"/>
</dbReference>
<dbReference type="GO" id="GO:0005975">
    <property type="term" value="P:carbohydrate metabolic process"/>
    <property type="evidence" value="ECO:0007669"/>
    <property type="project" value="InterPro"/>
</dbReference>
<dbReference type="AlphaFoldDB" id="A0A514Z8U7"/>
<dbReference type="PANTHER" id="PTHR43678">
    <property type="entry name" value="PUTATIVE (AFU_ORTHOLOGUE AFUA_2G00640)-RELATED"/>
    <property type="match status" value="1"/>
</dbReference>
<gene>
    <name evidence="5" type="ORF">FLP15_07385</name>
</gene>
<dbReference type="InterPro" id="IPR052764">
    <property type="entry name" value="GH20_Enzymes"/>
</dbReference>
<dbReference type="GO" id="GO:0004563">
    <property type="term" value="F:beta-N-acetylhexosaminidase activity"/>
    <property type="evidence" value="ECO:0007669"/>
    <property type="project" value="InterPro"/>
</dbReference>
<dbReference type="CDD" id="cd06564">
    <property type="entry name" value="GH20_DspB_LnbB-like"/>
    <property type="match status" value="1"/>
</dbReference>
<dbReference type="KEGG" id="lack:FLP15_07385"/>
<dbReference type="SUPFAM" id="SSF51445">
    <property type="entry name" value="(Trans)glycosidases"/>
    <property type="match status" value="1"/>
</dbReference>
<dbReference type="PANTHER" id="PTHR43678:SF1">
    <property type="entry name" value="BETA-N-ACETYLHEXOSAMINIDASE"/>
    <property type="match status" value="1"/>
</dbReference>
<dbReference type="OrthoDB" id="1098018at2"/>
<name>A0A514Z8U7_9LACT</name>
<dbReference type="InterPro" id="IPR015883">
    <property type="entry name" value="Glyco_hydro_20_cat"/>
</dbReference>
<evidence type="ECO:0000256" key="1">
    <source>
        <dbReference type="ARBA" id="ARBA00006285"/>
    </source>
</evidence>
<dbReference type="Proteomes" id="UP000315128">
    <property type="component" value="Chromosome"/>
</dbReference>
<evidence type="ECO:0000256" key="2">
    <source>
        <dbReference type="ARBA" id="ARBA00022801"/>
    </source>
</evidence>
<organism evidence="5 6">
    <name type="scientific">Lactococcus protaetiae</name>
    <dbReference type="NCBI Taxonomy" id="2592653"/>
    <lineage>
        <taxon>Bacteria</taxon>
        <taxon>Bacillati</taxon>
        <taxon>Bacillota</taxon>
        <taxon>Bacilli</taxon>
        <taxon>Lactobacillales</taxon>
        <taxon>Streptococcaceae</taxon>
        <taxon>Lactococcus</taxon>
    </lineage>
</organism>
<dbReference type="Gene3D" id="3.20.20.80">
    <property type="entry name" value="Glycosidases"/>
    <property type="match status" value="1"/>
</dbReference>
<evidence type="ECO:0000259" key="4">
    <source>
        <dbReference type="Pfam" id="PF00728"/>
    </source>
</evidence>
<dbReference type="RefSeq" id="WP_142766584.1">
    <property type="nucleotide sequence ID" value="NZ_CP041356.1"/>
</dbReference>
<sequence>MERGLLLDVGRKFWSIDEIKQLIELMAKIGLTHLQLHLSENEAFRLNLKAVSTDRMSSVNDRTYSYDDIQEILKFAHRYKIQVIPDIDAPGHLRALLKNRQEFALPETEGCALDVTNSLACEWFLSIIRECCEWFSECDIFHIGGDEFIDFRRMEDYPYLLSKSREYYGEKASGLEFYVDFVNYIAQYLSLKGKKVRVWNDGFLRKDLESLSVLTKDVEVCYWTNWDVNMALVEDWLHEGYRLVNFCDNDLYYVLGENAGYNYPSVEKLVKFADRNKFSGGQILTSEEMKSVSGTYFSVWADKAEAKSVSEILNDLAELLPIFVKKYGRFNGKLVEKSGNLSDLSTEF</sequence>
<dbReference type="InterPro" id="IPR017853">
    <property type="entry name" value="GH"/>
</dbReference>
<comment type="similarity">
    <text evidence="1">Belongs to the glycosyl hydrolase 20 family.</text>
</comment>
<feature type="active site" description="Proton donor" evidence="3">
    <location>
        <position position="147"/>
    </location>
</feature>
<feature type="domain" description="Glycoside hydrolase family 20 catalytic" evidence="4">
    <location>
        <begin position="3"/>
        <end position="308"/>
    </location>
</feature>
<dbReference type="PRINTS" id="PR00738">
    <property type="entry name" value="GLHYDRLASE20"/>
</dbReference>
<evidence type="ECO:0000256" key="3">
    <source>
        <dbReference type="PIRSR" id="PIRSR625705-1"/>
    </source>
</evidence>
<accession>A0A514Z8U7</accession>
<evidence type="ECO:0000313" key="5">
    <source>
        <dbReference type="EMBL" id="QDK71014.1"/>
    </source>
</evidence>
<proteinExistence type="inferred from homology"/>
<keyword evidence="6" id="KW-1185">Reference proteome</keyword>
<dbReference type="EMBL" id="CP041356">
    <property type="protein sequence ID" value="QDK71014.1"/>
    <property type="molecule type" value="Genomic_DNA"/>
</dbReference>
<evidence type="ECO:0000313" key="6">
    <source>
        <dbReference type="Proteomes" id="UP000315128"/>
    </source>
</evidence>
<protein>
    <submittedName>
        <fullName evidence="5">Family 20 glycosylhydrolase</fullName>
    </submittedName>
</protein>